<dbReference type="InterPro" id="IPR006597">
    <property type="entry name" value="Sel1-like"/>
</dbReference>
<comment type="caution">
    <text evidence="3">The sequence shown here is derived from an EMBL/GenBank/DDBJ whole genome shotgun (WGS) entry which is preliminary data.</text>
</comment>
<organism evidence="3 4">
    <name type="scientific">Telmatospirillum siberiense</name>
    <dbReference type="NCBI Taxonomy" id="382514"/>
    <lineage>
        <taxon>Bacteria</taxon>
        <taxon>Pseudomonadati</taxon>
        <taxon>Pseudomonadota</taxon>
        <taxon>Alphaproteobacteria</taxon>
        <taxon>Rhodospirillales</taxon>
        <taxon>Rhodospirillaceae</taxon>
        <taxon>Telmatospirillum</taxon>
    </lineage>
</organism>
<protein>
    <recommendedName>
        <fullName evidence="5">Sel1 repeat family protein</fullName>
    </recommendedName>
</protein>
<evidence type="ECO:0000313" key="4">
    <source>
        <dbReference type="Proteomes" id="UP000233293"/>
    </source>
</evidence>
<feature type="region of interest" description="Disordered" evidence="1">
    <location>
        <begin position="188"/>
        <end position="209"/>
    </location>
</feature>
<dbReference type="Gene3D" id="1.25.40.10">
    <property type="entry name" value="Tetratricopeptide repeat domain"/>
    <property type="match status" value="1"/>
</dbReference>
<sequence length="384" mass="40401">MTQPNGSIESAIDAVMALRAGIIPIPRSIRLREAMAQMPGMIPTLGDRNRSPSPQSPDGFLRNPGLRANDGAGPQWARPSLDESSSSRLGMTSVAALRRSWASAGPWLVSIIGILFVGVYLFDGQFPFVSHAGSSVPVRGLERSLPAVPAVTEAAPLLVEPVSMPPAISLPQPITLPPIGVEAAETATNPSPLRFPEDGVARAEPSSRPIPDPAAQLALALNLLEDQSQPSNAAKAVGLLRGAAEAGLADAQFHLGYAYRRGIGASPDPVEAAGWYRRAAEQRHWLAAYHLAVSYAEGAGVPQNFETAAEWFRKAADGGVVAAQFNFATLCLQGNGVPRDPYLALKYYSLAANAGDAEARTQAAAITQALRQSAESRRPPVAGQ</sequence>
<name>A0A2N3PZA3_9PROT</name>
<feature type="region of interest" description="Disordered" evidence="1">
    <location>
        <begin position="41"/>
        <end position="88"/>
    </location>
</feature>
<keyword evidence="2" id="KW-0812">Transmembrane</keyword>
<accession>A0A2N3PZA3</accession>
<dbReference type="PANTHER" id="PTHR11102">
    <property type="entry name" value="SEL-1-LIKE PROTEIN"/>
    <property type="match status" value="1"/>
</dbReference>
<dbReference type="EMBL" id="PIUM01000003">
    <property type="protein sequence ID" value="PKU25742.1"/>
    <property type="molecule type" value="Genomic_DNA"/>
</dbReference>
<evidence type="ECO:0000256" key="2">
    <source>
        <dbReference type="SAM" id="Phobius"/>
    </source>
</evidence>
<evidence type="ECO:0000256" key="1">
    <source>
        <dbReference type="SAM" id="MobiDB-lite"/>
    </source>
</evidence>
<dbReference type="PANTHER" id="PTHR11102:SF160">
    <property type="entry name" value="ERAD-ASSOCIATED E3 UBIQUITIN-PROTEIN LIGASE COMPONENT HRD3"/>
    <property type="match status" value="1"/>
</dbReference>
<dbReference type="AlphaFoldDB" id="A0A2N3PZA3"/>
<reference evidence="4" key="1">
    <citation type="submission" date="2017-12" db="EMBL/GenBank/DDBJ databases">
        <title>Draft genome sequence of Telmatospirillum siberiense 26-4b1T, an acidotolerant peatland alphaproteobacterium potentially involved in sulfur cycling.</title>
        <authorList>
            <person name="Hausmann B."/>
            <person name="Pjevac P."/>
            <person name="Schreck K."/>
            <person name="Herbold C.W."/>
            <person name="Daims H."/>
            <person name="Wagner M."/>
            <person name="Pester M."/>
            <person name="Loy A."/>
        </authorList>
    </citation>
    <scope>NUCLEOTIDE SEQUENCE [LARGE SCALE GENOMIC DNA]</scope>
    <source>
        <strain evidence="4">26-4b1</strain>
    </source>
</reference>
<keyword evidence="2" id="KW-1133">Transmembrane helix</keyword>
<evidence type="ECO:0008006" key="5">
    <source>
        <dbReference type="Google" id="ProtNLM"/>
    </source>
</evidence>
<dbReference type="SUPFAM" id="SSF81901">
    <property type="entry name" value="HCP-like"/>
    <property type="match status" value="1"/>
</dbReference>
<keyword evidence="4" id="KW-1185">Reference proteome</keyword>
<gene>
    <name evidence="3" type="ORF">CWS72_04025</name>
</gene>
<keyword evidence="2" id="KW-0472">Membrane</keyword>
<proteinExistence type="predicted"/>
<evidence type="ECO:0000313" key="3">
    <source>
        <dbReference type="EMBL" id="PKU25742.1"/>
    </source>
</evidence>
<dbReference type="Proteomes" id="UP000233293">
    <property type="component" value="Unassembled WGS sequence"/>
</dbReference>
<dbReference type="InterPro" id="IPR050767">
    <property type="entry name" value="Sel1_AlgK"/>
</dbReference>
<dbReference type="InterPro" id="IPR011990">
    <property type="entry name" value="TPR-like_helical_dom_sf"/>
</dbReference>
<feature type="transmembrane region" description="Helical" evidence="2">
    <location>
        <begin position="101"/>
        <end position="122"/>
    </location>
</feature>
<dbReference type="SMART" id="SM00671">
    <property type="entry name" value="SEL1"/>
    <property type="match status" value="4"/>
</dbReference>
<dbReference type="Pfam" id="PF08238">
    <property type="entry name" value="Sel1"/>
    <property type="match status" value="4"/>
</dbReference>